<dbReference type="InterPro" id="IPR005302">
    <property type="entry name" value="MoCF_Sase_C"/>
</dbReference>
<evidence type="ECO:0000259" key="1">
    <source>
        <dbReference type="PROSITE" id="PS51340"/>
    </source>
</evidence>
<dbReference type="InterPro" id="IPR005303">
    <property type="entry name" value="MOCOS_middle"/>
</dbReference>
<sequence length="252" mass="28175">MSYTYIGKITHLTRYPVKSMAGEAMKRAPIAPYGLYGDRSHALIDNDKEGWDSFITARRYPQMLGYTASLPDSGGTKEAFPEVQIAAPDGRLLHWTDDLLEELGGFPNRSISLKRHRPDSKELLAVDAGGLLLITDRSLRKIEERMGAPVDPRRFRANIMIELDEDAAEDEYAWVGSRLHLEDGTVLEVVEPCERCMLVTLDPDTRERNNAVLLAVKDVMNLQFGVYASVIRTGEVAVGDKLYMEKIDTASS</sequence>
<name>A0ABW0K935_9BACL</name>
<evidence type="ECO:0000313" key="2">
    <source>
        <dbReference type="EMBL" id="MFC5449814.1"/>
    </source>
</evidence>
<dbReference type="PANTHER" id="PTHR36930:SF1">
    <property type="entry name" value="MOSC DOMAIN-CONTAINING PROTEIN"/>
    <property type="match status" value="1"/>
</dbReference>
<dbReference type="SUPFAM" id="SSF50800">
    <property type="entry name" value="PK beta-barrel domain-like"/>
    <property type="match status" value="1"/>
</dbReference>
<dbReference type="InterPro" id="IPR011037">
    <property type="entry name" value="Pyrv_Knase-like_insert_dom_sf"/>
</dbReference>
<accession>A0ABW0K935</accession>
<dbReference type="Pfam" id="PF03473">
    <property type="entry name" value="MOSC"/>
    <property type="match status" value="1"/>
</dbReference>
<gene>
    <name evidence="2" type="ORF">ACFPOG_16280</name>
</gene>
<dbReference type="PANTHER" id="PTHR36930">
    <property type="entry name" value="METAL-SULFUR CLUSTER BIOSYNTHESIS PROTEINS YUAD-RELATED"/>
    <property type="match status" value="1"/>
</dbReference>
<dbReference type="Proteomes" id="UP001596044">
    <property type="component" value="Unassembled WGS sequence"/>
</dbReference>
<protein>
    <submittedName>
        <fullName evidence="2">MOSC domain-containing protein</fullName>
    </submittedName>
</protein>
<proteinExistence type="predicted"/>
<dbReference type="EMBL" id="JBHSMJ010000022">
    <property type="protein sequence ID" value="MFC5449814.1"/>
    <property type="molecule type" value="Genomic_DNA"/>
</dbReference>
<feature type="domain" description="MOSC" evidence="1">
    <location>
        <begin position="98"/>
        <end position="245"/>
    </location>
</feature>
<evidence type="ECO:0000313" key="3">
    <source>
        <dbReference type="Proteomes" id="UP001596044"/>
    </source>
</evidence>
<dbReference type="RefSeq" id="WP_270885032.1">
    <property type="nucleotide sequence ID" value="NZ_JAQFVF010000083.1"/>
</dbReference>
<keyword evidence="3" id="KW-1185">Reference proteome</keyword>
<dbReference type="Pfam" id="PF03476">
    <property type="entry name" value="MOSC_N"/>
    <property type="match status" value="1"/>
</dbReference>
<dbReference type="PROSITE" id="PS51340">
    <property type="entry name" value="MOSC"/>
    <property type="match status" value="1"/>
</dbReference>
<organism evidence="2 3">
    <name type="scientific">Paenibacillus aestuarii</name>
    <dbReference type="NCBI Taxonomy" id="516965"/>
    <lineage>
        <taxon>Bacteria</taxon>
        <taxon>Bacillati</taxon>
        <taxon>Bacillota</taxon>
        <taxon>Bacilli</taxon>
        <taxon>Bacillales</taxon>
        <taxon>Paenibacillaceae</taxon>
        <taxon>Paenibacillus</taxon>
    </lineage>
</organism>
<dbReference type="Gene3D" id="2.40.33.20">
    <property type="entry name" value="PK beta-barrel domain-like"/>
    <property type="match status" value="1"/>
</dbReference>
<reference evidence="3" key="1">
    <citation type="journal article" date="2019" name="Int. J. Syst. Evol. Microbiol.">
        <title>The Global Catalogue of Microorganisms (GCM) 10K type strain sequencing project: providing services to taxonomists for standard genome sequencing and annotation.</title>
        <authorList>
            <consortium name="The Broad Institute Genomics Platform"/>
            <consortium name="The Broad Institute Genome Sequencing Center for Infectious Disease"/>
            <person name="Wu L."/>
            <person name="Ma J."/>
        </authorList>
    </citation>
    <scope>NUCLEOTIDE SEQUENCE [LARGE SCALE GENOMIC DNA]</scope>
    <source>
        <strain evidence="3">KACC 11904</strain>
    </source>
</reference>
<comment type="caution">
    <text evidence="2">The sequence shown here is derived from an EMBL/GenBank/DDBJ whole genome shotgun (WGS) entry which is preliminary data.</text>
</comment>
<dbReference type="InterPro" id="IPR052716">
    <property type="entry name" value="MOSC_domain"/>
</dbReference>